<gene>
    <name evidence="1" type="ORF">KIPB_003635</name>
</gene>
<dbReference type="Proteomes" id="UP000265618">
    <property type="component" value="Unassembled WGS sequence"/>
</dbReference>
<feature type="non-terminal residue" evidence="1">
    <location>
        <position position="227"/>
    </location>
</feature>
<dbReference type="EMBL" id="BDIP01000711">
    <property type="protein sequence ID" value="GIQ82485.1"/>
    <property type="molecule type" value="Genomic_DNA"/>
</dbReference>
<dbReference type="GO" id="GO:0008289">
    <property type="term" value="F:lipid binding"/>
    <property type="evidence" value="ECO:0007669"/>
    <property type="project" value="InterPro"/>
</dbReference>
<sequence>PLPDVLTDADMQFFWGKSSFESDINIRQDNDFYSGHCNHEDTTDAFLLSMLTTETLSAACPGLYEVYGSAPLSVASTSTLYPTLDILSSAAYMNITGTIEVYVGESVADGELAITLGASVGLAMQAHMRREQTSWGEVSTFGWDYSGFNATVWNMESAEGVGEMDTDGVTAHQLMAMYNHEVAGWFNDLPPDTNINFQTLPFYDVENCQYHYDKDFIGYLLGIKMES</sequence>
<reference evidence="1 2" key="1">
    <citation type="journal article" date="2018" name="PLoS ONE">
        <title>The draft genome of Kipferlia bialata reveals reductive genome evolution in fornicate parasites.</title>
        <authorList>
            <person name="Tanifuji G."/>
            <person name="Takabayashi S."/>
            <person name="Kume K."/>
            <person name="Takagi M."/>
            <person name="Nakayama T."/>
            <person name="Kamikawa R."/>
            <person name="Inagaki Y."/>
            <person name="Hashimoto T."/>
        </authorList>
    </citation>
    <scope>NUCLEOTIDE SEQUENCE [LARGE SCALE GENOMIC DNA]</scope>
    <source>
        <strain evidence="1">NY0173</strain>
    </source>
</reference>
<dbReference type="SUPFAM" id="SSF55394">
    <property type="entry name" value="Bactericidal permeability-increasing protein, BPI"/>
    <property type="match status" value="1"/>
</dbReference>
<protein>
    <submittedName>
        <fullName evidence="1">Uncharacterized protein</fullName>
    </submittedName>
</protein>
<proteinExistence type="predicted"/>
<dbReference type="AlphaFoldDB" id="A0A9K3GHE1"/>
<accession>A0A9K3GHE1</accession>
<keyword evidence="2" id="KW-1185">Reference proteome</keyword>
<evidence type="ECO:0000313" key="2">
    <source>
        <dbReference type="Proteomes" id="UP000265618"/>
    </source>
</evidence>
<dbReference type="InterPro" id="IPR017943">
    <property type="entry name" value="Bactericidal_perm-incr_a/b_dom"/>
</dbReference>
<comment type="caution">
    <text evidence="1">The sequence shown here is derived from an EMBL/GenBank/DDBJ whole genome shotgun (WGS) entry which is preliminary data.</text>
</comment>
<name>A0A9K3GHE1_9EUKA</name>
<organism evidence="1 2">
    <name type="scientific">Kipferlia bialata</name>
    <dbReference type="NCBI Taxonomy" id="797122"/>
    <lineage>
        <taxon>Eukaryota</taxon>
        <taxon>Metamonada</taxon>
        <taxon>Carpediemonas-like organisms</taxon>
        <taxon>Kipferlia</taxon>
    </lineage>
</organism>
<dbReference type="Gene3D" id="3.15.20.10">
    <property type="entry name" value="Bactericidal permeability-increasing protein, domain 2"/>
    <property type="match status" value="1"/>
</dbReference>
<evidence type="ECO:0000313" key="1">
    <source>
        <dbReference type="EMBL" id="GIQ82485.1"/>
    </source>
</evidence>